<proteinExistence type="predicted"/>
<protein>
    <submittedName>
        <fullName evidence="2">Uncharacterized protein</fullName>
    </submittedName>
</protein>
<reference evidence="2" key="1">
    <citation type="submission" date="2014-09" db="EMBL/GenBank/DDBJ databases">
        <authorList>
            <person name="Magalhaes I.L.F."/>
            <person name="Oliveira U."/>
            <person name="Santos F.R."/>
            <person name="Vidigal T.H.D.A."/>
            <person name="Brescovit A.D."/>
            <person name="Santos A.J."/>
        </authorList>
    </citation>
    <scope>NUCLEOTIDE SEQUENCE</scope>
    <source>
        <tissue evidence="2">Shoot tissue taken approximately 20 cm above the soil surface</tissue>
    </source>
</reference>
<dbReference type="EMBL" id="GBRH01220174">
    <property type="protein sequence ID" value="JAD77721.1"/>
    <property type="molecule type" value="Transcribed_RNA"/>
</dbReference>
<evidence type="ECO:0000313" key="2">
    <source>
        <dbReference type="EMBL" id="JAD77721.1"/>
    </source>
</evidence>
<accession>A0A0A9CQ60</accession>
<organism evidence="2">
    <name type="scientific">Arundo donax</name>
    <name type="common">Giant reed</name>
    <name type="synonym">Donax arundinaceus</name>
    <dbReference type="NCBI Taxonomy" id="35708"/>
    <lineage>
        <taxon>Eukaryota</taxon>
        <taxon>Viridiplantae</taxon>
        <taxon>Streptophyta</taxon>
        <taxon>Embryophyta</taxon>
        <taxon>Tracheophyta</taxon>
        <taxon>Spermatophyta</taxon>
        <taxon>Magnoliopsida</taxon>
        <taxon>Liliopsida</taxon>
        <taxon>Poales</taxon>
        <taxon>Poaceae</taxon>
        <taxon>PACMAD clade</taxon>
        <taxon>Arundinoideae</taxon>
        <taxon>Arundineae</taxon>
        <taxon>Arundo</taxon>
    </lineage>
</organism>
<feature type="compositionally biased region" description="Low complexity" evidence="1">
    <location>
        <begin position="59"/>
        <end position="73"/>
    </location>
</feature>
<sequence length="113" mass="11771">MSLPTTASGHPGGPRSSSAPSGQASGTHPCRVVTSGRGRSGSGGRRHQAARAVGTAWPASSMGSRAASASEGSPPLVWMSGWCPALGRRPQPQRHRSPPMGLRPQREEQCHQR</sequence>
<name>A0A0A9CQ60_ARUDO</name>
<evidence type="ECO:0000256" key="1">
    <source>
        <dbReference type="SAM" id="MobiDB-lite"/>
    </source>
</evidence>
<feature type="compositionally biased region" description="Low complexity" evidence="1">
    <location>
        <begin position="7"/>
        <end position="26"/>
    </location>
</feature>
<reference evidence="2" key="2">
    <citation type="journal article" date="2015" name="Data Brief">
        <title>Shoot transcriptome of the giant reed, Arundo donax.</title>
        <authorList>
            <person name="Barrero R.A."/>
            <person name="Guerrero F.D."/>
            <person name="Moolhuijzen P."/>
            <person name="Goolsby J.A."/>
            <person name="Tidwell J."/>
            <person name="Bellgard S.E."/>
            <person name="Bellgard M.I."/>
        </authorList>
    </citation>
    <scope>NUCLEOTIDE SEQUENCE</scope>
    <source>
        <tissue evidence="2">Shoot tissue taken approximately 20 cm above the soil surface</tissue>
    </source>
</reference>
<feature type="region of interest" description="Disordered" evidence="1">
    <location>
        <begin position="1"/>
        <end position="113"/>
    </location>
</feature>
<dbReference type="AlphaFoldDB" id="A0A0A9CQ60"/>
<feature type="compositionally biased region" description="Basic and acidic residues" evidence="1">
    <location>
        <begin position="104"/>
        <end position="113"/>
    </location>
</feature>